<reference evidence="2 3" key="1">
    <citation type="submission" date="2016-05" db="EMBL/GenBank/DDBJ databases">
        <title>Genomic Taxonomy of the Vibrionaceae.</title>
        <authorList>
            <person name="Gomez-Gil B."/>
            <person name="Enciso-Ibarra J."/>
        </authorList>
    </citation>
    <scope>NUCLEOTIDE SEQUENCE [LARGE SCALE GENOMIC DNA]</scope>
    <source>
        <strain evidence="2 3">CAIM 1920</strain>
    </source>
</reference>
<dbReference type="STRING" id="1080227.A8L45_05990"/>
<gene>
    <name evidence="2" type="ORF">A8L45_05990</name>
</gene>
<keyword evidence="3" id="KW-1185">Reference proteome</keyword>
<protein>
    <submittedName>
        <fullName evidence="2">Uncharacterized protein</fullName>
    </submittedName>
</protein>
<dbReference type="AlphaFoldDB" id="A0A1C3EMR0"/>
<keyword evidence="1" id="KW-0812">Transmembrane</keyword>
<dbReference type="Proteomes" id="UP000094936">
    <property type="component" value="Unassembled WGS sequence"/>
</dbReference>
<keyword evidence="1" id="KW-0472">Membrane</keyword>
<dbReference type="EMBL" id="LYBM01000007">
    <property type="protein sequence ID" value="ODA34518.1"/>
    <property type="molecule type" value="Genomic_DNA"/>
</dbReference>
<sequence>MNSDRQNKLKKKMVNYYSGINLTNEQIEELTSPRMEKSRYPMLAYTFASVLLILCVFFFTTKNTLLSVTEEIAYNHKTNMQIEVASESLSEISLHLNRLDFSLINTTFFENDKWRLIGGRYCSIGGKIAAQLKVFNITEQKTYTFYQAKIPSNLNIERERKTLHVDGVDVTLWRENGLLLGLAR</sequence>
<feature type="transmembrane region" description="Helical" evidence="1">
    <location>
        <begin position="42"/>
        <end position="60"/>
    </location>
</feature>
<evidence type="ECO:0000313" key="3">
    <source>
        <dbReference type="Proteomes" id="UP000094936"/>
    </source>
</evidence>
<comment type="caution">
    <text evidence="2">The sequence shown here is derived from an EMBL/GenBank/DDBJ whole genome shotgun (WGS) entry which is preliminary data.</text>
</comment>
<accession>A0A1C3EMR0</accession>
<name>A0A1C3EMR0_9GAMM</name>
<keyword evidence="1" id="KW-1133">Transmembrane helix</keyword>
<proteinExistence type="predicted"/>
<dbReference type="RefSeq" id="WP_068900228.1">
    <property type="nucleotide sequence ID" value="NZ_JBHUIF010000015.1"/>
</dbReference>
<organism evidence="2 3">
    <name type="scientific">Veronia pacifica</name>
    <dbReference type="NCBI Taxonomy" id="1080227"/>
    <lineage>
        <taxon>Bacteria</taxon>
        <taxon>Pseudomonadati</taxon>
        <taxon>Pseudomonadota</taxon>
        <taxon>Gammaproteobacteria</taxon>
        <taxon>Vibrionales</taxon>
        <taxon>Vibrionaceae</taxon>
        <taxon>Veronia</taxon>
    </lineage>
</organism>
<evidence type="ECO:0000256" key="1">
    <source>
        <dbReference type="SAM" id="Phobius"/>
    </source>
</evidence>
<evidence type="ECO:0000313" key="2">
    <source>
        <dbReference type="EMBL" id="ODA34518.1"/>
    </source>
</evidence>